<feature type="transmembrane region" description="Helical" evidence="5">
    <location>
        <begin position="265"/>
        <end position="293"/>
    </location>
</feature>
<evidence type="ECO:0000256" key="1">
    <source>
        <dbReference type="ARBA" id="ARBA00004141"/>
    </source>
</evidence>
<keyword evidence="3 5" id="KW-1133">Transmembrane helix</keyword>
<feature type="transmembrane region" description="Helical" evidence="5">
    <location>
        <begin position="313"/>
        <end position="331"/>
    </location>
</feature>
<evidence type="ECO:0000256" key="2">
    <source>
        <dbReference type="ARBA" id="ARBA00022692"/>
    </source>
</evidence>
<evidence type="ECO:0000313" key="8">
    <source>
        <dbReference type="Proteomes" id="UP000034189"/>
    </source>
</evidence>
<dbReference type="Gene3D" id="3.40.1710.10">
    <property type="entry name" value="abc type-2 transporter like domain"/>
    <property type="match status" value="1"/>
</dbReference>
<dbReference type="OrthoDB" id="2208410at2"/>
<dbReference type="GO" id="GO:0140359">
    <property type="term" value="F:ABC-type transporter activity"/>
    <property type="evidence" value="ECO:0007669"/>
    <property type="project" value="InterPro"/>
</dbReference>
<name>A0A0F7CIT1_PAEDU</name>
<dbReference type="InterPro" id="IPR013525">
    <property type="entry name" value="ABC2_TM"/>
</dbReference>
<protein>
    <submittedName>
        <fullName evidence="7">ABC transporter</fullName>
    </submittedName>
</protein>
<feature type="transmembrane region" description="Helical" evidence="5">
    <location>
        <begin position="232"/>
        <end position="253"/>
    </location>
</feature>
<dbReference type="HOGENOM" id="CLU_055422_0_0_9"/>
<keyword evidence="4 5" id="KW-0472">Membrane</keyword>
<proteinExistence type="predicted"/>
<feature type="transmembrane region" description="Helical" evidence="5">
    <location>
        <begin position="343"/>
        <end position="363"/>
    </location>
</feature>
<evidence type="ECO:0000259" key="6">
    <source>
        <dbReference type="Pfam" id="PF12698"/>
    </source>
</evidence>
<reference evidence="7 8" key="2">
    <citation type="journal article" date="2016" name="Genome Announc.">
        <title>Genome Sequence of a Gram-Positive Diazotroph, Paenibacillus durus Type Strain ATCC 35681.</title>
        <authorList>
            <person name="Halim M.A."/>
            <person name="Rahman A.Y."/>
            <person name="Sim K.S."/>
            <person name="Yam H.C."/>
            <person name="Rahim A.A."/>
            <person name="Ghazali A.H."/>
            <person name="Najimudin N."/>
        </authorList>
    </citation>
    <scope>NUCLEOTIDE SEQUENCE [LARGE SCALE GENOMIC DNA]</scope>
    <source>
        <strain evidence="7 8">ATCC 35681</strain>
    </source>
</reference>
<keyword evidence="2 5" id="KW-0812">Transmembrane</keyword>
<dbReference type="PATRIC" id="fig|1333534.5.peg.2227"/>
<evidence type="ECO:0000313" key="7">
    <source>
        <dbReference type="EMBL" id="AKG34875.1"/>
    </source>
</evidence>
<feature type="transmembrane region" description="Helical" evidence="5">
    <location>
        <begin position="12"/>
        <end position="33"/>
    </location>
</feature>
<sequence>MMNTVRELLKTKTTIIGIAVALLFQLLFSIIWMTGYEGMSDRVNELSIAVVNEDAQSGAVIAKQLSAGLPVHVETAADMASARERLDDRDIQMIVHIPADFTSLVAGRDTKASIQYVVNESNPAMIKSIMTSIASQVTAAANKQALTAGAKAVLSQGMPTEQAAAMSGQLSERVVSDIQSVNIVNGTNNQMAPMMMVTASFVGAMIMAQNLEVSMTAISARTGRWQRLGARIAITIPAAIIVSLVGTSLVMLLGGQVEQGFFALWGYQTLFVLTFMIVTQTLIMLLGTAGMLINTALLSVQLVSSGAMMPREMLSGFYFNLGSALPATYAIEGLMNLLFGGPGIGGDAAALLIIAAVMAFVMIGTTALRRDLASNAAAEPAGQTRSNTVPES</sequence>
<evidence type="ECO:0000256" key="5">
    <source>
        <dbReference type="SAM" id="Phobius"/>
    </source>
</evidence>
<evidence type="ECO:0000256" key="3">
    <source>
        <dbReference type="ARBA" id="ARBA00022989"/>
    </source>
</evidence>
<dbReference type="AlphaFoldDB" id="A0A0F7CIT1"/>
<dbReference type="Proteomes" id="UP000034189">
    <property type="component" value="Chromosome"/>
</dbReference>
<comment type="subcellular location">
    <subcellularLocation>
        <location evidence="1">Membrane</location>
        <topology evidence="1">Multi-pass membrane protein</topology>
    </subcellularLocation>
</comment>
<dbReference type="RefSeq" id="WP_046723234.1">
    <property type="nucleotide sequence ID" value="NZ_CP011114.1"/>
</dbReference>
<gene>
    <name evidence="7" type="ORF">VK70_10110</name>
</gene>
<feature type="domain" description="ABC-2 type transporter transmembrane" evidence="6">
    <location>
        <begin position="14"/>
        <end position="360"/>
    </location>
</feature>
<dbReference type="PANTHER" id="PTHR43077:SF5">
    <property type="entry name" value="PHAGE INFECTION PROTEIN"/>
    <property type="match status" value="1"/>
</dbReference>
<dbReference type="EMBL" id="CP011114">
    <property type="protein sequence ID" value="AKG34875.1"/>
    <property type="molecule type" value="Genomic_DNA"/>
</dbReference>
<dbReference type="GO" id="GO:0016020">
    <property type="term" value="C:membrane"/>
    <property type="evidence" value="ECO:0007669"/>
    <property type="project" value="UniProtKB-SubCell"/>
</dbReference>
<evidence type="ECO:0000256" key="4">
    <source>
        <dbReference type="ARBA" id="ARBA00023136"/>
    </source>
</evidence>
<feature type="transmembrane region" description="Helical" evidence="5">
    <location>
        <begin position="191"/>
        <end position="211"/>
    </location>
</feature>
<dbReference type="Pfam" id="PF12698">
    <property type="entry name" value="ABC2_membrane_3"/>
    <property type="match status" value="1"/>
</dbReference>
<dbReference type="InterPro" id="IPR051328">
    <property type="entry name" value="T7SS_ABC-Transporter"/>
</dbReference>
<dbReference type="PANTHER" id="PTHR43077">
    <property type="entry name" value="TRANSPORT PERMEASE YVFS-RELATED"/>
    <property type="match status" value="1"/>
</dbReference>
<reference evidence="7 8" key="1">
    <citation type="submission" date="2015-03" db="EMBL/GenBank/DDBJ databases">
        <authorList>
            <person name="Abdul Halim M."/>
        </authorList>
    </citation>
    <scope>NUCLEOTIDE SEQUENCE [LARGE SCALE GENOMIC DNA]</scope>
    <source>
        <strain evidence="7 8">ATCC 35681</strain>
    </source>
</reference>
<accession>A0A0F7CIT1</accession>
<organism evidence="7 8">
    <name type="scientific">Paenibacillus durus ATCC 35681</name>
    <dbReference type="NCBI Taxonomy" id="1333534"/>
    <lineage>
        <taxon>Bacteria</taxon>
        <taxon>Bacillati</taxon>
        <taxon>Bacillota</taxon>
        <taxon>Bacilli</taxon>
        <taxon>Bacillales</taxon>
        <taxon>Paenibacillaceae</taxon>
        <taxon>Paenibacillus</taxon>
    </lineage>
</organism>